<sequence>MTDTVPVMLDLRDFTAPMKTAGDYIALWAEIEPTLFTVDPQEERVVHLGCGDRGTIGVRFLSPGHNPRAFRLDTRFAVHGVLEKPQVLYACDTCQTSGATVYGPFTCKPCADGGKPGRICDDHVTILDGGFHARCPAHTPRCQECGGRASFWCEGRKCARKQAWCDRHRRRHPGDAAMSYCPPCYADRFPGCAVRNCQKIGHLRCDHVHERNKEDCGRRICAHHAERWQIYGFGPRSRRGLVLCPPHSADLRSLSRHSLVFQIIAGTAARRRRGSRGQATGLPHLSSVRHIFINVREEALDLSVLSNLFDDVRRSLASHGRDAELAKLIDGAADRRRQDIRRWEEQQKTGRELFGRLVQVLRNDGKKELAAKVRFSSFQAASKKLFVHVPPELLGRFIGTKGAGVKRLGEQLGVSVEWEKR</sequence>
<dbReference type="RefSeq" id="WP_204020547.1">
    <property type="nucleotide sequence ID" value="NZ_BOOW01000006.1"/>
</dbReference>
<evidence type="ECO:0000313" key="3">
    <source>
        <dbReference type="Proteomes" id="UP000606172"/>
    </source>
</evidence>
<organism evidence="2 3">
    <name type="scientific">Sinosporangium siamense</name>
    <dbReference type="NCBI Taxonomy" id="1367973"/>
    <lineage>
        <taxon>Bacteria</taxon>
        <taxon>Bacillati</taxon>
        <taxon>Actinomycetota</taxon>
        <taxon>Actinomycetes</taxon>
        <taxon>Streptosporangiales</taxon>
        <taxon>Streptosporangiaceae</taxon>
        <taxon>Sinosporangium</taxon>
    </lineage>
</organism>
<evidence type="ECO:0008006" key="4">
    <source>
        <dbReference type="Google" id="ProtNLM"/>
    </source>
</evidence>
<dbReference type="Proteomes" id="UP000606172">
    <property type="component" value="Unassembled WGS sequence"/>
</dbReference>
<dbReference type="AlphaFoldDB" id="A0A919RB49"/>
<gene>
    <name evidence="2" type="ORF">Ssi02_04830</name>
</gene>
<evidence type="ECO:0000313" key="2">
    <source>
        <dbReference type="EMBL" id="GII90252.1"/>
    </source>
</evidence>
<dbReference type="EMBL" id="BOOW01000006">
    <property type="protein sequence ID" value="GII90252.1"/>
    <property type="molecule type" value="Genomic_DNA"/>
</dbReference>
<comment type="caution">
    <text evidence="2">The sequence shown here is derived from an EMBL/GenBank/DDBJ whole genome shotgun (WGS) entry which is preliminary data.</text>
</comment>
<name>A0A919RB49_9ACTN</name>
<keyword evidence="1" id="KW-0694">RNA-binding</keyword>
<dbReference type="PROSITE" id="PS50084">
    <property type="entry name" value="KH_TYPE_1"/>
    <property type="match status" value="1"/>
</dbReference>
<proteinExistence type="predicted"/>
<keyword evidence="3" id="KW-1185">Reference proteome</keyword>
<dbReference type="GO" id="GO:0003723">
    <property type="term" value="F:RNA binding"/>
    <property type="evidence" value="ECO:0007669"/>
    <property type="project" value="UniProtKB-UniRule"/>
</dbReference>
<evidence type="ECO:0000256" key="1">
    <source>
        <dbReference type="PROSITE-ProRule" id="PRU00117"/>
    </source>
</evidence>
<protein>
    <recommendedName>
        <fullName evidence="4">K Homology domain-containing protein</fullName>
    </recommendedName>
</protein>
<accession>A0A919RB49</accession>
<reference evidence="2" key="1">
    <citation type="submission" date="2021-01" db="EMBL/GenBank/DDBJ databases">
        <title>Whole genome shotgun sequence of Sinosporangium siamense NBRC 109515.</title>
        <authorList>
            <person name="Komaki H."/>
            <person name="Tamura T."/>
        </authorList>
    </citation>
    <scope>NUCLEOTIDE SEQUENCE</scope>
    <source>
        <strain evidence="2">NBRC 109515</strain>
    </source>
</reference>